<dbReference type="Pfam" id="PF01266">
    <property type="entry name" value="DAO"/>
    <property type="match status" value="1"/>
</dbReference>
<sequence length="380" mass="40534">MDTHSVEAIVIGAGMAGATAAAHLSATRRVALLEAEESAGYHATGRSAAIWIRHYGSPDARILTAASRGFFDHPPPGFAEAPLIAPRDVVHLAPPEQVEHLRQMLAGAPEMRRLDLGELRARVPALRPGYAALAALEPDCFDIDVAALHQGFLRQVAARGGRLALRHRAGRIRRQGGLWRAEASNGAVFAAPVLVNAAGAWGDEVAALAGEPVLGLQPKRRTACIIDPGEYDCADWPLLGDVDHSWYVRPEARRKLMVSPADETDSAPLDAQPEELDVAIAIDRMQQALDIPVRRVEHQWAGLRSFTPDRGLAIGEGHERGFYWMVGQGGYGIQTAPAAGRLLAALVGGTAPDADVVAAVPLTDPRRFGRIAAGSQDRPA</sequence>
<dbReference type="Gene3D" id="3.50.50.60">
    <property type="entry name" value="FAD/NAD(P)-binding domain"/>
    <property type="match status" value="1"/>
</dbReference>
<evidence type="ECO:0000259" key="2">
    <source>
        <dbReference type="Pfam" id="PF01266"/>
    </source>
</evidence>
<dbReference type="RefSeq" id="WP_132286145.1">
    <property type="nucleotide sequence ID" value="NZ_SKBM01000005.1"/>
</dbReference>
<proteinExistence type="predicted"/>
<dbReference type="InterPro" id="IPR006076">
    <property type="entry name" value="FAD-dep_OxRdtase"/>
</dbReference>
<organism evidence="3 4">
    <name type="scientific">Roseicella aquatilis</name>
    <dbReference type="NCBI Taxonomy" id="2527868"/>
    <lineage>
        <taxon>Bacteria</taxon>
        <taxon>Pseudomonadati</taxon>
        <taxon>Pseudomonadota</taxon>
        <taxon>Alphaproteobacteria</taxon>
        <taxon>Acetobacterales</taxon>
        <taxon>Roseomonadaceae</taxon>
        <taxon>Roseicella</taxon>
    </lineage>
</organism>
<evidence type="ECO:0000313" key="3">
    <source>
        <dbReference type="EMBL" id="TCZ64389.1"/>
    </source>
</evidence>
<evidence type="ECO:0000313" key="4">
    <source>
        <dbReference type="Proteomes" id="UP000295023"/>
    </source>
</evidence>
<dbReference type="Proteomes" id="UP000295023">
    <property type="component" value="Unassembled WGS sequence"/>
</dbReference>
<dbReference type="PANTHER" id="PTHR13847:SF287">
    <property type="entry name" value="FAD-DEPENDENT OXIDOREDUCTASE DOMAIN-CONTAINING PROTEIN 1"/>
    <property type="match status" value="1"/>
</dbReference>
<dbReference type="InterPro" id="IPR036188">
    <property type="entry name" value="FAD/NAD-bd_sf"/>
</dbReference>
<dbReference type="OrthoDB" id="7421214at2"/>
<keyword evidence="4" id="KW-1185">Reference proteome</keyword>
<accession>A0A4R4DQK0</accession>
<dbReference type="PANTHER" id="PTHR13847">
    <property type="entry name" value="SARCOSINE DEHYDROGENASE-RELATED"/>
    <property type="match status" value="1"/>
</dbReference>
<protein>
    <submittedName>
        <fullName evidence="3">FAD-binding oxidoreductase</fullName>
    </submittedName>
</protein>
<keyword evidence="1" id="KW-0560">Oxidoreductase</keyword>
<reference evidence="3 4" key="1">
    <citation type="submission" date="2019-03" db="EMBL/GenBank/DDBJ databases">
        <title>Paracraurococcus aquatilis NE82 genome sequence.</title>
        <authorList>
            <person name="Zhao Y."/>
            <person name="Du Z."/>
        </authorList>
    </citation>
    <scope>NUCLEOTIDE SEQUENCE [LARGE SCALE GENOMIC DNA]</scope>
    <source>
        <strain evidence="3 4">NE82</strain>
    </source>
</reference>
<dbReference type="EMBL" id="SKBM01000005">
    <property type="protein sequence ID" value="TCZ64389.1"/>
    <property type="molecule type" value="Genomic_DNA"/>
</dbReference>
<dbReference type="GO" id="GO:0016491">
    <property type="term" value="F:oxidoreductase activity"/>
    <property type="evidence" value="ECO:0007669"/>
    <property type="project" value="UniProtKB-KW"/>
</dbReference>
<evidence type="ECO:0000256" key="1">
    <source>
        <dbReference type="ARBA" id="ARBA00023002"/>
    </source>
</evidence>
<dbReference type="Gene3D" id="3.30.9.10">
    <property type="entry name" value="D-Amino Acid Oxidase, subunit A, domain 2"/>
    <property type="match status" value="1"/>
</dbReference>
<name>A0A4R4DQK0_9PROT</name>
<dbReference type="SUPFAM" id="SSF51905">
    <property type="entry name" value="FAD/NAD(P)-binding domain"/>
    <property type="match status" value="1"/>
</dbReference>
<gene>
    <name evidence="3" type="ORF">EXY23_07010</name>
</gene>
<comment type="caution">
    <text evidence="3">The sequence shown here is derived from an EMBL/GenBank/DDBJ whole genome shotgun (WGS) entry which is preliminary data.</text>
</comment>
<dbReference type="AlphaFoldDB" id="A0A4R4DQK0"/>
<feature type="domain" description="FAD dependent oxidoreductase" evidence="2">
    <location>
        <begin position="8"/>
        <end position="346"/>
    </location>
</feature>
<dbReference type="GO" id="GO:0005737">
    <property type="term" value="C:cytoplasm"/>
    <property type="evidence" value="ECO:0007669"/>
    <property type="project" value="TreeGrafter"/>
</dbReference>